<keyword evidence="15 19" id="KW-0472">Membrane</keyword>
<evidence type="ECO:0000256" key="16">
    <source>
        <dbReference type="ARBA" id="ARBA00023209"/>
    </source>
</evidence>
<evidence type="ECO:0000256" key="8">
    <source>
        <dbReference type="ARBA" id="ARBA00022475"/>
    </source>
</evidence>
<keyword evidence="17" id="KW-1208">Phospholipid metabolism</keyword>
<dbReference type="PROSITE" id="PS01315">
    <property type="entry name" value="CDS"/>
    <property type="match status" value="1"/>
</dbReference>
<evidence type="ECO:0000256" key="19">
    <source>
        <dbReference type="SAM" id="Phobius"/>
    </source>
</evidence>
<evidence type="ECO:0000256" key="1">
    <source>
        <dbReference type="ARBA" id="ARBA00001698"/>
    </source>
</evidence>
<feature type="transmembrane region" description="Helical" evidence="19">
    <location>
        <begin position="106"/>
        <end position="126"/>
    </location>
</feature>
<name>A0ABT2YV82_9GAMM</name>
<comment type="similarity">
    <text evidence="5 18">Belongs to the CDS family.</text>
</comment>
<keyword evidence="14" id="KW-0443">Lipid metabolism</keyword>
<keyword evidence="13 19" id="KW-1133">Transmembrane helix</keyword>
<comment type="subcellular location">
    <subcellularLocation>
        <location evidence="2">Cell membrane</location>
        <topology evidence="2">Multi-pass membrane protein</topology>
    </subcellularLocation>
</comment>
<evidence type="ECO:0000256" key="18">
    <source>
        <dbReference type="RuleBase" id="RU003938"/>
    </source>
</evidence>
<gene>
    <name evidence="20" type="ORF">OFY17_13130</name>
</gene>
<comment type="pathway">
    <text evidence="3 18">Phospholipid metabolism; CDP-diacylglycerol biosynthesis; CDP-diacylglycerol from sn-glycerol 3-phosphate: step 3/3.</text>
</comment>
<evidence type="ECO:0000256" key="13">
    <source>
        <dbReference type="ARBA" id="ARBA00022989"/>
    </source>
</evidence>
<keyword evidence="16" id="KW-0594">Phospholipid biosynthesis</keyword>
<protein>
    <recommendedName>
        <fullName evidence="7 18">Phosphatidate cytidylyltransferase</fullName>
        <ecNumber evidence="6 18">2.7.7.41</ecNumber>
    </recommendedName>
</protein>
<dbReference type="InterPro" id="IPR000374">
    <property type="entry name" value="PC_trans"/>
</dbReference>
<evidence type="ECO:0000256" key="4">
    <source>
        <dbReference type="ARBA" id="ARBA00005189"/>
    </source>
</evidence>
<organism evidence="20 21">
    <name type="scientific">Marinomonas sargassi</name>
    <dbReference type="NCBI Taxonomy" id="2984494"/>
    <lineage>
        <taxon>Bacteria</taxon>
        <taxon>Pseudomonadati</taxon>
        <taxon>Pseudomonadota</taxon>
        <taxon>Gammaproteobacteria</taxon>
        <taxon>Oceanospirillales</taxon>
        <taxon>Oceanospirillaceae</taxon>
        <taxon>Marinomonas</taxon>
    </lineage>
</organism>
<feature type="transmembrane region" description="Helical" evidence="19">
    <location>
        <begin position="78"/>
        <end position="94"/>
    </location>
</feature>
<feature type="transmembrane region" description="Helical" evidence="19">
    <location>
        <begin position="56"/>
        <end position="72"/>
    </location>
</feature>
<accession>A0ABT2YV82</accession>
<keyword evidence="12 18" id="KW-0548">Nucleotidyltransferase</keyword>
<comment type="pathway">
    <text evidence="4">Lipid metabolism.</text>
</comment>
<comment type="catalytic activity">
    <reaction evidence="1 18">
        <text>a 1,2-diacyl-sn-glycero-3-phosphate + CTP + H(+) = a CDP-1,2-diacyl-sn-glycerol + diphosphate</text>
        <dbReference type="Rhea" id="RHEA:16229"/>
        <dbReference type="ChEBI" id="CHEBI:15378"/>
        <dbReference type="ChEBI" id="CHEBI:33019"/>
        <dbReference type="ChEBI" id="CHEBI:37563"/>
        <dbReference type="ChEBI" id="CHEBI:58332"/>
        <dbReference type="ChEBI" id="CHEBI:58608"/>
        <dbReference type="EC" id="2.7.7.41"/>
    </reaction>
</comment>
<dbReference type="Pfam" id="PF01148">
    <property type="entry name" value="CTP_transf_1"/>
    <property type="match status" value="1"/>
</dbReference>
<dbReference type="PANTHER" id="PTHR46382">
    <property type="entry name" value="PHOSPHATIDATE CYTIDYLYLTRANSFERASE"/>
    <property type="match status" value="1"/>
</dbReference>
<evidence type="ECO:0000256" key="2">
    <source>
        <dbReference type="ARBA" id="ARBA00004651"/>
    </source>
</evidence>
<dbReference type="RefSeq" id="WP_263531192.1">
    <property type="nucleotide sequence ID" value="NZ_JAOVZB010000006.1"/>
</dbReference>
<evidence type="ECO:0000313" key="21">
    <source>
        <dbReference type="Proteomes" id="UP001209713"/>
    </source>
</evidence>
<reference evidence="20 21" key="1">
    <citation type="submission" date="2022-10" db="EMBL/GenBank/DDBJ databases">
        <title>Marinomonas transparenta sp. nov. and Marinomonas sargassi sp. nov., isolated from marine alga (Sargassum natans (L.) Gaillon).</title>
        <authorList>
            <person name="Wang Y."/>
        </authorList>
    </citation>
    <scope>NUCLEOTIDE SEQUENCE [LARGE SCALE GENOMIC DNA]</scope>
    <source>
        <strain evidence="20 21">C2222</strain>
    </source>
</reference>
<keyword evidence="10 18" id="KW-0808">Transferase</keyword>
<dbReference type="PANTHER" id="PTHR46382:SF1">
    <property type="entry name" value="PHOSPHATIDATE CYTIDYLYLTRANSFERASE"/>
    <property type="match status" value="1"/>
</dbReference>
<dbReference type="Proteomes" id="UP001209713">
    <property type="component" value="Unassembled WGS sequence"/>
</dbReference>
<comment type="caution">
    <text evidence="20">The sequence shown here is derived from an EMBL/GenBank/DDBJ whole genome shotgun (WGS) entry which is preliminary data.</text>
</comment>
<keyword evidence="11 18" id="KW-0812">Transmembrane</keyword>
<feature type="transmembrane region" description="Helical" evidence="19">
    <location>
        <begin position="198"/>
        <end position="217"/>
    </location>
</feature>
<evidence type="ECO:0000313" key="20">
    <source>
        <dbReference type="EMBL" id="MCV2403810.1"/>
    </source>
</evidence>
<dbReference type="EMBL" id="JAOVZB010000006">
    <property type="protein sequence ID" value="MCV2403810.1"/>
    <property type="molecule type" value="Genomic_DNA"/>
</dbReference>
<sequence length="267" mass="29098">MLLPRILSAIVMAALFLGAVFVASSNTFSWSMLGVVLLAGWEWARLSGIKAQLGRILYAVLVGAICALLGHLNLAQNTLFLAPVLWLLALYWVARYPDPLVWRHSIVRLIFGVFVLTATWSALVVLKSSEGFITWVLVLMGLIWGADSGAYFAGRAFGKRKLAKYVSPGKSWEGVFGGLIITQIGIVAFSVWSDYSLSSWFLLAIIALVTASVSVLGDLMESLLKRYEEIKDSSQLIPGHGGVMDRVDSLTAAAPTYVLLLTVFGWL</sequence>
<evidence type="ECO:0000256" key="5">
    <source>
        <dbReference type="ARBA" id="ARBA00010185"/>
    </source>
</evidence>
<evidence type="ECO:0000256" key="6">
    <source>
        <dbReference type="ARBA" id="ARBA00012487"/>
    </source>
</evidence>
<evidence type="ECO:0000256" key="14">
    <source>
        <dbReference type="ARBA" id="ARBA00023098"/>
    </source>
</evidence>
<evidence type="ECO:0000256" key="17">
    <source>
        <dbReference type="ARBA" id="ARBA00023264"/>
    </source>
</evidence>
<feature type="transmembrane region" description="Helical" evidence="19">
    <location>
        <begin position="132"/>
        <end position="153"/>
    </location>
</feature>
<evidence type="ECO:0000256" key="15">
    <source>
        <dbReference type="ARBA" id="ARBA00023136"/>
    </source>
</evidence>
<dbReference type="GO" id="GO:0004605">
    <property type="term" value="F:phosphatidate cytidylyltransferase activity"/>
    <property type="evidence" value="ECO:0007669"/>
    <property type="project" value="UniProtKB-EC"/>
</dbReference>
<keyword evidence="9" id="KW-0444">Lipid biosynthesis</keyword>
<keyword evidence="21" id="KW-1185">Reference proteome</keyword>
<feature type="transmembrane region" description="Helical" evidence="19">
    <location>
        <begin position="5"/>
        <end position="22"/>
    </location>
</feature>
<evidence type="ECO:0000256" key="11">
    <source>
        <dbReference type="ARBA" id="ARBA00022692"/>
    </source>
</evidence>
<evidence type="ECO:0000256" key="7">
    <source>
        <dbReference type="ARBA" id="ARBA00019373"/>
    </source>
</evidence>
<evidence type="ECO:0000256" key="12">
    <source>
        <dbReference type="ARBA" id="ARBA00022695"/>
    </source>
</evidence>
<evidence type="ECO:0000256" key="3">
    <source>
        <dbReference type="ARBA" id="ARBA00005119"/>
    </source>
</evidence>
<feature type="transmembrane region" description="Helical" evidence="19">
    <location>
        <begin position="174"/>
        <end position="192"/>
    </location>
</feature>
<evidence type="ECO:0000256" key="9">
    <source>
        <dbReference type="ARBA" id="ARBA00022516"/>
    </source>
</evidence>
<dbReference type="EC" id="2.7.7.41" evidence="6 18"/>
<evidence type="ECO:0000256" key="10">
    <source>
        <dbReference type="ARBA" id="ARBA00022679"/>
    </source>
</evidence>
<proteinExistence type="inferred from homology"/>
<keyword evidence="8" id="KW-1003">Cell membrane</keyword>